<keyword evidence="1" id="KW-1133">Transmembrane helix</keyword>
<organism evidence="2 3">
    <name type="scientific">Legionella erythra</name>
    <dbReference type="NCBI Taxonomy" id="448"/>
    <lineage>
        <taxon>Bacteria</taxon>
        <taxon>Pseudomonadati</taxon>
        <taxon>Pseudomonadota</taxon>
        <taxon>Gammaproteobacteria</taxon>
        <taxon>Legionellales</taxon>
        <taxon>Legionellaceae</taxon>
        <taxon>Legionella</taxon>
    </lineage>
</organism>
<dbReference type="AlphaFoldDB" id="A0A0W0TWT3"/>
<keyword evidence="1" id="KW-0472">Membrane</keyword>
<dbReference type="STRING" id="448.Lery_0189"/>
<evidence type="ECO:0000256" key="1">
    <source>
        <dbReference type="SAM" id="Phobius"/>
    </source>
</evidence>
<reference evidence="2 3" key="1">
    <citation type="submission" date="2015-11" db="EMBL/GenBank/DDBJ databases">
        <title>Genomic analysis of 38 Legionella species identifies large and diverse effector repertoires.</title>
        <authorList>
            <person name="Burstein D."/>
            <person name="Amaro F."/>
            <person name="Zusman T."/>
            <person name="Lifshitz Z."/>
            <person name="Cohen O."/>
            <person name="Gilbert J.A."/>
            <person name="Pupko T."/>
            <person name="Shuman H.A."/>
            <person name="Segal G."/>
        </authorList>
    </citation>
    <scope>NUCLEOTIDE SEQUENCE [LARGE SCALE GENOMIC DNA]</scope>
    <source>
        <strain evidence="2 3">SE-32A-C8</strain>
    </source>
</reference>
<evidence type="ECO:0000313" key="2">
    <source>
        <dbReference type="EMBL" id="KTC99835.1"/>
    </source>
</evidence>
<feature type="transmembrane region" description="Helical" evidence="1">
    <location>
        <begin position="28"/>
        <end position="50"/>
    </location>
</feature>
<sequence>MTDLQPLAQLRDIHLPAPVGWWPLAPGWYLLAAIALLGFLLLTGVVYRYYTNGRAKRQALKLLAVYQQDYLREGDSQAASAKVSELLRRVALVYFPREKVASLQGEEWLAFLNQTGKNINFNAVRECLLELPYQREAEVNVKPLLARAKAWIQQRGVPCSN</sequence>
<dbReference type="RefSeq" id="WP_058525376.1">
    <property type="nucleotide sequence ID" value="NZ_CAAAHY010000020.1"/>
</dbReference>
<dbReference type="Pfam" id="PF14316">
    <property type="entry name" value="DUF4381"/>
    <property type="match status" value="1"/>
</dbReference>
<accession>A0A0W0TWT3</accession>
<gene>
    <name evidence="2" type="ORF">Lery_0189</name>
</gene>
<keyword evidence="1" id="KW-0812">Transmembrane</keyword>
<protein>
    <recommendedName>
        <fullName evidence="4">DUF4381 domain-containing protein</fullName>
    </recommendedName>
</protein>
<keyword evidence="3" id="KW-1185">Reference proteome</keyword>
<dbReference type="OrthoDB" id="283083at2"/>
<evidence type="ECO:0000313" key="3">
    <source>
        <dbReference type="Proteomes" id="UP000054773"/>
    </source>
</evidence>
<comment type="caution">
    <text evidence="2">The sequence shown here is derived from an EMBL/GenBank/DDBJ whole genome shotgun (WGS) entry which is preliminary data.</text>
</comment>
<dbReference type="PATRIC" id="fig|448.7.peg.195"/>
<dbReference type="EMBL" id="LNYA01000002">
    <property type="protein sequence ID" value="KTC99835.1"/>
    <property type="molecule type" value="Genomic_DNA"/>
</dbReference>
<dbReference type="Proteomes" id="UP000054773">
    <property type="component" value="Unassembled WGS sequence"/>
</dbReference>
<name>A0A0W0TWT3_LEGER</name>
<dbReference type="InterPro" id="IPR025489">
    <property type="entry name" value="DUF4381"/>
</dbReference>
<evidence type="ECO:0008006" key="4">
    <source>
        <dbReference type="Google" id="ProtNLM"/>
    </source>
</evidence>
<proteinExistence type="predicted"/>